<sequence length="108" mass="11501">MCDCAALNPDADDGSDSNSAINESYKSDADHEDDGGDDAEEYSDNIQTIGDFNPSDFITSADQLGQLSEEGKKVLAHLESVIVSPNNESDGARFADADEDAEHTEKAD</sequence>
<accession>A0A9W8LPL3</accession>
<feature type="compositionally biased region" description="Acidic residues" evidence="1">
    <location>
        <begin position="30"/>
        <end position="43"/>
    </location>
</feature>
<dbReference type="Proteomes" id="UP001140094">
    <property type="component" value="Unassembled WGS sequence"/>
</dbReference>
<evidence type="ECO:0000256" key="1">
    <source>
        <dbReference type="SAM" id="MobiDB-lite"/>
    </source>
</evidence>
<protein>
    <submittedName>
        <fullName evidence="2">Uncharacterized protein</fullName>
    </submittedName>
</protein>
<feature type="compositionally biased region" description="Polar residues" evidence="1">
    <location>
        <begin position="44"/>
        <end position="54"/>
    </location>
</feature>
<proteinExistence type="predicted"/>
<dbReference type="EMBL" id="JANBUO010003590">
    <property type="protein sequence ID" value="KAJ2790217.1"/>
    <property type="molecule type" value="Genomic_DNA"/>
</dbReference>
<evidence type="ECO:0000313" key="2">
    <source>
        <dbReference type="EMBL" id="KAJ2790217.1"/>
    </source>
</evidence>
<keyword evidence="3" id="KW-1185">Reference proteome</keyword>
<reference evidence="2" key="1">
    <citation type="submission" date="2022-07" db="EMBL/GenBank/DDBJ databases">
        <title>Phylogenomic reconstructions and comparative analyses of Kickxellomycotina fungi.</title>
        <authorList>
            <person name="Reynolds N.K."/>
            <person name="Stajich J.E."/>
            <person name="Barry K."/>
            <person name="Grigoriev I.V."/>
            <person name="Crous P."/>
            <person name="Smith M.E."/>
        </authorList>
    </citation>
    <scope>NUCLEOTIDE SEQUENCE</scope>
    <source>
        <strain evidence="2">NRRL 1565</strain>
    </source>
</reference>
<organism evidence="2 3">
    <name type="scientific">Coemansia guatemalensis</name>
    <dbReference type="NCBI Taxonomy" id="2761395"/>
    <lineage>
        <taxon>Eukaryota</taxon>
        <taxon>Fungi</taxon>
        <taxon>Fungi incertae sedis</taxon>
        <taxon>Zoopagomycota</taxon>
        <taxon>Kickxellomycotina</taxon>
        <taxon>Kickxellomycetes</taxon>
        <taxon>Kickxellales</taxon>
        <taxon>Kickxellaceae</taxon>
        <taxon>Coemansia</taxon>
    </lineage>
</organism>
<feature type="region of interest" description="Disordered" evidence="1">
    <location>
        <begin position="84"/>
        <end position="108"/>
    </location>
</feature>
<dbReference type="OrthoDB" id="19714at2759"/>
<feature type="region of interest" description="Disordered" evidence="1">
    <location>
        <begin position="1"/>
        <end position="54"/>
    </location>
</feature>
<evidence type="ECO:0000313" key="3">
    <source>
        <dbReference type="Proteomes" id="UP001140094"/>
    </source>
</evidence>
<dbReference type="AlphaFoldDB" id="A0A9W8LPL3"/>
<gene>
    <name evidence="2" type="ORF">H4R20_007051</name>
</gene>
<name>A0A9W8LPL3_9FUNG</name>
<comment type="caution">
    <text evidence="2">The sequence shown here is derived from an EMBL/GenBank/DDBJ whole genome shotgun (WGS) entry which is preliminary data.</text>
</comment>